<comment type="caution">
    <text evidence="1">The sequence shown here is derived from an EMBL/GenBank/DDBJ whole genome shotgun (WGS) entry which is preliminary data.</text>
</comment>
<reference evidence="1 2" key="1">
    <citation type="submission" date="2018-06" db="EMBL/GenBank/DDBJ databases">
        <authorList>
            <consortium name="Pathogen Informatics"/>
            <person name="Doyle S."/>
        </authorList>
    </citation>
    <scope>NUCLEOTIDE SEQUENCE [LARGE SCALE GENOMIC DNA]</scope>
    <source>
        <strain evidence="1 2">NCTC7915</strain>
    </source>
</reference>
<dbReference type="EMBL" id="UFYA01000001">
    <property type="protein sequence ID" value="STD15470.1"/>
    <property type="molecule type" value="Genomic_DNA"/>
</dbReference>
<organism evidence="1 2">
    <name type="scientific">Dermatophilus congolensis</name>
    <dbReference type="NCBI Taxonomy" id="1863"/>
    <lineage>
        <taxon>Bacteria</taxon>
        <taxon>Bacillati</taxon>
        <taxon>Actinomycetota</taxon>
        <taxon>Actinomycetes</taxon>
        <taxon>Micrococcales</taxon>
        <taxon>Dermatophilaceae</taxon>
        <taxon>Dermatophilus</taxon>
    </lineage>
</organism>
<evidence type="ECO:0000313" key="2">
    <source>
        <dbReference type="Proteomes" id="UP000254118"/>
    </source>
</evidence>
<dbReference type="AlphaFoldDB" id="A0AA46BQB7"/>
<dbReference type="Proteomes" id="UP000254118">
    <property type="component" value="Unassembled WGS sequence"/>
</dbReference>
<proteinExistence type="predicted"/>
<evidence type="ECO:0000313" key="1">
    <source>
        <dbReference type="EMBL" id="STD15470.1"/>
    </source>
</evidence>
<accession>A0AA46BQB7</accession>
<name>A0AA46BQB7_9MICO</name>
<protein>
    <submittedName>
        <fullName evidence="1">Uncharacterized protein</fullName>
    </submittedName>
</protein>
<gene>
    <name evidence="1" type="ORF">NCTC7915_02333</name>
</gene>
<sequence length="43" mass="4725">MSFRSGGVCGFAWYCVDFTRWRDWDAAISVGHGSGDDVLNVLA</sequence>